<dbReference type="PROSITE" id="PS51318">
    <property type="entry name" value="TAT"/>
    <property type="match status" value="1"/>
</dbReference>
<dbReference type="EMBL" id="JAVDYC010000001">
    <property type="protein sequence ID" value="MDR7324993.1"/>
    <property type="molecule type" value="Genomic_DNA"/>
</dbReference>
<dbReference type="RefSeq" id="WP_310419235.1">
    <property type="nucleotide sequence ID" value="NZ_JAVDYC010000001.1"/>
</dbReference>
<name>A0AAE3ZRZ8_9ACTN</name>
<dbReference type="Gene3D" id="2.40.10.10">
    <property type="entry name" value="Trypsin-like serine proteases"/>
    <property type="match status" value="2"/>
</dbReference>
<keyword evidence="7" id="KW-1015">Disulfide bond</keyword>
<reference evidence="12 13" key="1">
    <citation type="submission" date="2023-07" db="EMBL/GenBank/DDBJ databases">
        <title>Sequencing the genomes of 1000 actinobacteria strains.</title>
        <authorList>
            <person name="Klenk H.-P."/>
        </authorList>
    </citation>
    <scope>NUCLEOTIDE SEQUENCE [LARGE SCALE GENOMIC DNA]</scope>
    <source>
        <strain evidence="12 13">DSM 44711</strain>
    </source>
</reference>
<evidence type="ECO:0000256" key="6">
    <source>
        <dbReference type="ARBA" id="ARBA00023145"/>
    </source>
</evidence>
<feature type="compositionally biased region" description="Pro residues" evidence="8">
    <location>
        <begin position="397"/>
        <end position="419"/>
    </location>
</feature>
<dbReference type="GO" id="GO:0006508">
    <property type="term" value="P:proteolysis"/>
    <property type="evidence" value="ECO:0007669"/>
    <property type="project" value="UniProtKB-KW"/>
</dbReference>
<dbReference type="SUPFAM" id="SSF50494">
    <property type="entry name" value="Trypsin-like serine proteases"/>
    <property type="match status" value="1"/>
</dbReference>
<gene>
    <name evidence="12" type="ORF">J2S44_005243</name>
</gene>
<feature type="domain" description="Peptidase S1A alpha-lytic prodomain" evidence="11">
    <location>
        <begin position="128"/>
        <end position="188"/>
    </location>
</feature>
<dbReference type="AlphaFoldDB" id="A0AAE3ZRZ8"/>
<dbReference type="InterPro" id="IPR001254">
    <property type="entry name" value="Trypsin_dom"/>
</dbReference>
<keyword evidence="4 12" id="KW-0378">Hydrolase</keyword>
<dbReference type="PRINTS" id="PR00861">
    <property type="entry name" value="ALYTICPTASE"/>
</dbReference>
<dbReference type="Proteomes" id="UP001183629">
    <property type="component" value="Unassembled WGS sequence"/>
</dbReference>
<dbReference type="Gene3D" id="2.60.120.380">
    <property type="match status" value="1"/>
</dbReference>
<evidence type="ECO:0000256" key="3">
    <source>
        <dbReference type="ARBA" id="ARBA00022729"/>
    </source>
</evidence>
<keyword evidence="13" id="KW-1185">Reference proteome</keyword>
<evidence type="ECO:0000259" key="11">
    <source>
        <dbReference type="Pfam" id="PF02983"/>
    </source>
</evidence>
<protein>
    <submittedName>
        <fullName evidence="12">Streptogrisin C</fullName>
        <ecNumber evidence="12">3.4.21.-</ecNumber>
    </submittedName>
</protein>
<evidence type="ECO:0000256" key="1">
    <source>
        <dbReference type="ARBA" id="ARBA00007664"/>
    </source>
</evidence>
<dbReference type="GO" id="GO:0005576">
    <property type="term" value="C:extracellular region"/>
    <property type="evidence" value="ECO:0007669"/>
    <property type="project" value="InterPro"/>
</dbReference>
<dbReference type="InterPro" id="IPR001316">
    <property type="entry name" value="Pept_S1A_streptogrisin"/>
</dbReference>
<dbReference type="SUPFAM" id="SSF54806">
    <property type="entry name" value="Alpha-lytic protease prodomain"/>
    <property type="match status" value="1"/>
</dbReference>
<dbReference type="GO" id="GO:0004252">
    <property type="term" value="F:serine-type endopeptidase activity"/>
    <property type="evidence" value="ECO:0007669"/>
    <property type="project" value="InterPro"/>
</dbReference>
<comment type="similarity">
    <text evidence="1">Belongs to the peptidase S1 family.</text>
</comment>
<evidence type="ECO:0000313" key="12">
    <source>
        <dbReference type="EMBL" id="MDR7324993.1"/>
    </source>
</evidence>
<dbReference type="Gene3D" id="3.30.300.50">
    <property type="match status" value="2"/>
</dbReference>
<dbReference type="Pfam" id="PF02983">
    <property type="entry name" value="Pro_Al_protease"/>
    <property type="match status" value="1"/>
</dbReference>
<accession>A0AAE3ZRZ8</accession>
<keyword evidence="3 9" id="KW-0732">Signal</keyword>
<keyword evidence="5" id="KW-0720">Serine protease</keyword>
<feature type="signal peptide" evidence="9">
    <location>
        <begin position="1"/>
        <end position="28"/>
    </location>
</feature>
<feature type="chain" id="PRO_5041925300" evidence="9">
    <location>
        <begin position="29"/>
        <end position="527"/>
    </location>
</feature>
<evidence type="ECO:0000256" key="9">
    <source>
        <dbReference type="SAM" id="SignalP"/>
    </source>
</evidence>
<dbReference type="InterPro" id="IPR035070">
    <property type="entry name" value="Streptogrisin_prodomain"/>
</dbReference>
<evidence type="ECO:0000256" key="5">
    <source>
        <dbReference type="ARBA" id="ARBA00022825"/>
    </source>
</evidence>
<evidence type="ECO:0000313" key="13">
    <source>
        <dbReference type="Proteomes" id="UP001183629"/>
    </source>
</evidence>
<feature type="domain" description="Peptidase S1" evidence="10">
    <location>
        <begin position="229"/>
        <end position="379"/>
    </location>
</feature>
<feature type="region of interest" description="Disordered" evidence="8">
    <location>
        <begin position="388"/>
        <end position="425"/>
    </location>
</feature>
<dbReference type="CDD" id="cd21112">
    <property type="entry name" value="alphaLP-like"/>
    <property type="match status" value="1"/>
</dbReference>
<dbReference type="InterPro" id="IPR037295">
    <property type="entry name" value="Alpha-lytic_protease_prodomain"/>
</dbReference>
<evidence type="ECO:0000256" key="7">
    <source>
        <dbReference type="ARBA" id="ARBA00023157"/>
    </source>
</evidence>
<dbReference type="Pfam" id="PF00089">
    <property type="entry name" value="Trypsin"/>
    <property type="match status" value="1"/>
</dbReference>
<proteinExistence type="inferred from homology"/>
<dbReference type="InterPro" id="IPR004236">
    <property type="entry name" value="Pept_S1_alpha_lytic"/>
</dbReference>
<organism evidence="12 13">
    <name type="scientific">Catenuloplanes niger</name>
    <dbReference type="NCBI Taxonomy" id="587534"/>
    <lineage>
        <taxon>Bacteria</taxon>
        <taxon>Bacillati</taxon>
        <taxon>Actinomycetota</taxon>
        <taxon>Actinomycetes</taxon>
        <taxon>Micromonosporales</taxon>
        <taxon>Micromonosporaceae</taxon>
        <taxon>Catenuloplanes</taxon>
    </lineage>
</organism>
<dbReference type="InterPro" id="IPR043504">
    <property type="entry name" value="Peptidase_S1_PA_chymotrypsin"/>
</dbReference>
<keyword evidence="2" id="KW-0645">Protease</keyword>
<dbReference type="InterPro" id="IPR009003">
    <property type="entry name" value="Peptidase_S1_PA"/>
</dbReference>
<evidence type="ECO:0000259" key="10">
    <source>
        <dbReference type="Pfam" id="PF00089"/>
    </source>
</evidence>
<evidence type="ECO:0000256" key="2">
    <source>
        <dbReference type="ARBA" id="ARBA00022670"/>
    </source>
</evidence>
<dbReference type="EC" id="3.4.21.-" evidence="12"/>
<dbReference type="InterPro" id="IPR006311">
    <property type="entry name" value="TAT_signal"/>
</dbReference>
<evidence type="ECO:0000256" key="4">
    <source>
        <dbReference type="ARBA" id="ARBA00022801"/>
    </source>
</evidence>
<sequence length="527" mass="53362">MNRRRALTTAAVVATAGAAVALTFPAFAGTGERERPAGDTAAERPLAAPEVLAALSRDFNLTTEQATDRLAVEREATAAVRAVRATAGAAWAGAWLNDDADTLTIAVTDRALADDIRAAGAEPRIVANSAATLDTVKAALDTNAAEAAESIPGWYVDASSNTVVVLARADVPDAESAARDFAVASGVDPAAVRVEASQEAPKPLFDIVGGDAYTVGNARCSIGFAVVGGFVTAGHCGRAGTDSRGVNNAPQGEFAVSSFPQDDFAVVRTNADWTPTASVNDYNGGVLPVAGAEVAPVGASVCRSGSTTGLHCGEVQALNATVNYAEGTVTGLTRTSVCAEPGDSGGSFIAGDQAQGVTSGGSGDCTRGGVTFFQPVAEILERNNLTLVTTGDAGTPPATPPATEPPATAPPATAPPATEPPAEDVDCAAEGGVQRRGTIDRPGQRRDAVRFRAPAGTHAACLAAPAGADFDLYLQQQVDGGRWITVARAATESGTETLTFEGGAGNYRYRVASASGAGDFQLRFAVN</sequence>
<keyword evidence="6" id="KW-0865">Zymogen</keyword>
<evidence type="ECO:0000256" key="8">
    <source>
        <dbReference type="SAM" id="MobiDB-lite"/>
    </source>
</evidence>
<comment type="caution">
    <text evidence="12">The sequence shown here is derived from an EMBL/GenBank/DDBJ whole genome shotgun (WGS) entry which is preliminary data.</text>
</comment>